<feature type="region of interest" description="Disordered" evidence="2">
    <location>
        <begin position="155"/>
        <end position="198"/>
    </location>
</feature>
<evidence type="ECO:0000313" key="3">
    <source>
        <dbReference type="EMBL" id="CAK0882554.1"/>
    </source>
</evidence>
<accession>A0ABN9WCS1</accession>
<dbReference type="Proteomes" id="UP001189429">
    <property type="component" value="Unassembled WGS sequence"/>
</dbReference>
<comment type="caution">
    <text evidence="3">The sequence shown here is derived from an EMBL/GenBank/DDBJ whole genome shotgun (WGS) entry which is preliminary data.</text>
</comment>
<organism evidence="3 4">
    <name type="scientific">Prorocentrum cordatum</name>
    <dbReference type="NCBI Taxonomy" id="2364126"/>
    <lineage>
        <taxon>Eukaryota</taxon>
        <taxon>Sar</taxon>
        <taxon>Alveolata</taxon>
        <taxon>Dinophyceae</taxon>
        <taxon>Prorocentrales</taxon>
        <taxon>Prorocentraceae</taxon>
        <taxon>Prorocentrum</taxon>
    </lineage>
</organism>
<dbReference type="EMBL" id="CAUYUJ010018306">
    <property type="protein sequence ID" value="CAK0882554.1"/>
    <property type="molecule type" value="Genomic_DNA"/>
</dbReference>
<feature type="compositionally biased region" description="Low complexity" evidence="2">
    <location>
        <begin position="164"/>
        <end position="197"/>
    </location>
</feature>
<gene>
    <name evidence="3" type="ORF">PCOR1329_LOCUS65028</name>
</gene>
<reference evidence="3" key="1">
    <citation type="submission" date="2023-10" db="EMBL/GenBank/DDBJ databases">
        <authorList>
            <person name="Chen Y."/>
            <person name="Shah S."/>
            <person name="Dougan E. K."/>
            <person name="Thang M."/>
            <person name="Chan C."/>
        </authorList>
    </citation>
    <scope>NUCLEOTIDE SEQUENCE [LARGE SCALE GENOMIC DNA]</scope>
</reference>
<evidence type="ECO:0000256" key="1">
    <source>
        <dbReference type="SAM" id="Coils"/>
    </source>
</evidence>
<sequence length="296" mass="32356">VLLVEAAVVPLPPPLLHMRLILTLRSYVPPRPHCWRRALSSRVPRRPGGAACTPGPPAVVLTPSQLDAAVTIERTRLARVVEDAARQLRLACQEIEQKRTKTQKIREQLEETREALRAAEETQCGAQRVQRDADQAMQSFDPQVWKAAKAAEAREAEAERLRQQRAAPPAAATAARAAAEPARPGDARAAGDAGPAPMVVVEPPDFATKSADEFAAWAREHNVPAGLWEAFVAMRATIQSAEDDAGSALAVMQAAVMQDHQRMEIPIMARAKNRTAKGLRTTKEQINEHITELLKQ</sequence>
<feature type="coiled-coil region" evidence="1">
    <location>
        <begin position="78"/>
        <end position="122"/>
    </location>
</feature>
<name>A0ABN9WCS1_9DINO</name>
<evidence type="ECO:0000313" key="4">
    <source>
        <dbReference type="Proteomes" id="UP001189429"/>
    </source>
</evidence>
<proteinExistence type="predicted"/>
<protein>
    <submittedName>
        <fullName evidence="3">Uncharacterized protein</fullName>
    </submittedName>
</protein>
<keyword evidence="4" id="KW-1185">Reference proteome</keyword>
<feature type="non-terminal residue" evidence="3">
    <location>
        <position position="296"/>
    </location>
</feature>
<evidence type="ECO:0000256" key="2">
    <source>
        <dbReference type="SAM" id="MobiDB-lite"/>
    </source>
</evidence>
<keyword evidence="1" id="KW-0175">Coiled coil</keyword>
<feature type="non-terminal residue" evidence="3">
    <location>
        <position position="1"/>
    </location>
</feature>